<evidence type="ECO:0000313" key="2">
    <source>
        <dbReference type="Proteomes" id="UP001241377"/>
    </source>
</evidence>
<evidence type="ECO:0000313" key="1">
    <source>
        <dbReference type="EMBL" id="KAJ9108443.1"/>
    </source>
</evidence>
<accession>A0ACC2W9M5</accession>
<keyword evidence="2" id="KW-1185">Reference proteome</keyword>
<sequence length="460" mass="52124">MNVGSILNNDGPVDAGSVTANSSALNLPVARPGASARPERHSIVNLLNDDEKSAKNKNILNKKDAEKKQHETPSGSLGTQDFNGDFSTQKSIKSDENQRAQNAPVDELARLHKLKSLTKPTRYTVPPIWAQEWNPSKYGAPEPTIQGPPDISGTYLSSKRVFDPTITTSVDLECSITGVIPPASVTRTVAEWVYANFTEIPNDQRQNVELEAKFGLIVDKRSGRRIDISVASECIFTDKANTHFDMGVHEVGWRAMCDFLDELERKYQEENRKSNTKTKHKFSRLESDVTDRFYEISERNSQPKTMRVSTDALLKRQWGINKQRLSDLYIHNPLCMHDLRLSLLYEHPIPETSLESIVSKNQPVLTRAKKRTSWSHRPTVTTFDLTKVQTPRELKNMKGKKIVDQDTSYEVELEVDTPELFSGYDLFKTGADTIRFEELIEIFLNNARCLNNRVTKMANK</sequence>
<gene>
    <name evidence="1" type="ORF">QFC19_002428</name>
</gene>
<proteinExistence type="predicted"/>
<dbReference type="Proteomes" id="UP001241377">
    <property type="component" value="Unassembled WGS sequence"/>
</dbReference>
<name>A0ACC2W9M5_9TREE</name>
<comment type="caution">
    <text evidence="1">The sequence shown here is derived from an EMBL/GenBank/DDBJ whole genome shotgun (WGS) entry which is preliminary data.</text>
</comment>
<protein>
    <submittedName>
        <fullName evidence="1">Uncharacterized protein</fullName>
    </submittedName>
</protein>
<organism evidence="1 2">
    <name type="scientific">Naganishia cerealis</name>
    <dbReference type="NCBI Taxonomy" id="610337"/>
    <lineage>
        <taxon>Eukaryota</taxon>
        <taxon>Fungi</taxon>
        <taxon>Dikarya</taxon>
        <taxon>Basidiomycota</taxon>
        <taxon>Agaricomycotina</taxon>
        <taxon>Tremellomycetes</taxon>
        <taxon>Filobasidiales</taxon>
        <taxon>Filobasidiaceae</taxon>
        <taxon>Naganishia</taxon>
    </lineage>
</organism>
<reference evidence="1" key="1">
    <citation type="submission" date="2023-04" db="EMBL/GenBank/DDBJ databases">
        <title>Draft Genome sequencing of Naganishia species isolated from polar environments using Oxford Nanopore Technology.</title>
        <authorList>
            <person name="Leo P."/>
            <person name="Venkateswaran K."/>
        </authorList>
    </citation>
    <scope>NUCLEOTIDE SEQUENCE</scope>
    <source>
        <strain evidence="1">MNA-CCFEE 5261</strain>
    </source>
</reference>
<dbReference type="EMBL" id="JASBWR010000020">
    <property type="protein sequence ID" value="KAJ9108443.1"/>
    <property type="molecule type" value="Genomic_DNA"/>
</dbReference>